<dbReference type="EMBL" id="JAAOZC010000003">
    <property type="protein sequence ID" value="NIJ08033.1"/>
    <property type="molecule type" value="Genomic_DNA"/>
</dbReference>
<comment type="caution">
    <text evidence="7">The sequence shown here is derived from an EMBL/GenBank/DDBJ whole genome shotgun (WGS) entry which is preliminary data.</text>
</comment>
<dbReference type="PANTHER" id="PTHR36985:SF1">
    <property type="entry name" value="TRANSLOCATION AND ASSEMBLY MODULE SUBUNIT TAMB"/>
    <property type="match status" value="1"/>
</dbReference>
<dbReference type="PANTHER" id="PTHR36985">
    <property type="entry name" value="TRANSLOCATION AND ASSEMBLY MODULE SUBUNIT TAMB"/>
    <property type="match status" value="1"/>
</dbReference>
<protein>
    <submittedName>
        <fullName evidence="7">Translocation and assembly module TamB</fullName>
    </submittedName>
</protein>
<evidence type="ECO:0000256" key="5">
    <source>
        <dbReference type="SAM" id="Phobius"/>
    </source>
</evidence>
<organism evidence="7 8">
    <name type="scientific">Sphingomonas vulcanisoli</name>
    <dbReference type="NCBI Taxonomy" id="1658060"/>
    <lineage>
        <taxon>Bacteria</taxon>
        <taxon>Pseudomonadati</taxon>
        <taxon>Pseudomonadota</taxon>
        <taxon>Alphaproteobacteria</taxon>
        <taxon>Sphingomonadales</taxon>
        <taxon>Sphingomonadaceae</taxon>
        <taxon>Sphingomonas</taxon>
    </lineage>
</organism>
<proteinExistence type="predicted"/>
<dbReference type="RefSeq" id="WP_167072860.1">
    <property type="nucleotide sequence ID" value="NZ_JAAOZC010000003.1"/>
</dbReference>
<reference evidence="7 8" key="1">
    <citation type="submission" date="2020-03" db="EMBL/GenBank/DDBJ databases">
        <title>Genomic Encyclopedia of Type Strains, Phase III (KMG-III): the genomes of soil and plant-associated and newly described type strains.</title>
        <authorList>
            <person name="Whitman W."/>
        </authorList>
    </citation>
    <scope>NUCLEOTIDE SEQUENCE [LARGE SCALE GENOMIC DNA]</scope>
    <source>
        <strain evidence="7 8">CECT 8804</strain>
    </source>
</reference>
<feature type="transmembrane region" description="Helical" evidence="5">
    <location>
        <begin position="22"/>
        <end position="41"/>
    </location>
</feature>
<evidence type="ECO:0000256" key="3">
    <source>
        <dbReference type="ARBA" id="ARBA00022989"/>
    </source>
</evidence>
<keyword evidence="2 5" id="KW-0812">Transmembrane</keyword>
<comment type="subcellular location">
    <subcellularLocation>
        <location evidence="1">Membrane</location>
        <topology evidence="1">Single-pass membrane protein</topology>
    </subcellularLocation>
</comment>
<accession>A0ABX0TR79</accession>
<sequence>MTDEADAPPPAPAPKRRPVLRALGWLAAALLLIVAVAIYGVDTSVGHRLITDRIAALKIKTGLRIRVGRIDGSIWTHAVLRDVRLYDLDGQFFSAPEIKLDWHPLEWARNQLSIDDVSADLVRLARLPRLRKTTNAPLIPNFDIRIGHLAIGKLEMGKSVAGSLAEARIGARADIRDRRAMIGLLVATNKGDRVVLDMDASPDADRFALAGHADGPEGGVLGGLFGSRRPVHLAIGGKGGWHVWHGRAAMTLANRPVADLALAAHEGRYGLAGFLAPSPFLQGKLQRLTDPRLKIAGEARLADRKLNGRLAILSPELALKAAGTIDLAQSSFAPLAIDLNLLQPRALFPNMTGQDIRLRVDLKGPFKTAEYRYALTAPHLAFDNTGFDNVRATGADHIRPLPLPLPLKLQAQRVTGIGAVAGGILANLSVQGILNIDAKTIQGKSLALNSDKLKGKLGLLVDLVTGKFNVALSGGLTRYLIPGLGIVDVDSEVTVVPTADGHAAIVQGKGRADVRRFDNAFLRSLVGGLPHLTTDLVRNPDGTIRFTNLVLTGPQIRITGVGLRRRDGSFQFAGKGVQTIYGPFRLNLDGMIDHPRIDLLLDHPVDALGLANVRVNLDPTPQGFAFKTAGASYLGPFAGNGAILTPPGGLTTISVAALDVSGTRAHGSLLAKPTGLDGRLDVNGGGIGGTLQISPQGTIQKIEPHLAFSGAHFAAATPIDVRRGRLDGTILLDPTGTRLKLTAGLAGVKRNGFELARLGLGTDLAGGRGPVSLVMAGAGGRSFAINATANLQPQHISVKIAGQVDQQTLSAPKPAELSAQGSGWSLAPFTLGYGGGSATVSATFGDGPNAFDLVLDRLPLNLIDVVMPKLGLTGQVSGRAVFQVGRDTAPSGHADLTVRGLTRSGLTLASQPIDLGLNAALTPQALAMRAVAASGGHVIGRAQARMAPFPSDPHASDRFGRAPLFAQLRYNGPGDTLWRLIGVPTINLSGPLAVAADVGGTLDNPQIKGTLSTSAGKLESSATGTVVQNIRASGRFDGSRLILDQMAGTTAGGGQVSGRGAFDFSNARGVGIDIALDTRDAQLLNRDDIAATVTGPLTIKSDGIGGTIAGTFALSKGRYRLGSAAAAQVAHLNVVDVNQPDDVYVDAAPTKPWTLDIKANAFSRLMVTGLGLDSEWRAKLTIKGAVDNPAIGGSADLVQGNYQFAGRKFDLSRGVIRFSGVAPPDPILDITANANLQGLNASIHVSGTGLHPDISFESTPALPEDELLSRLLFGTSITNLSAPEALQLATAVASLRSSGSGGGLNLDPINAVRKAVHLDRLRIVPADITTGQKTSVAAGKYIGRRTYVELITDGAGYSATSVEFRITRWLSLLSTISTIGRQSAGVRISKDY</sequence>
<feature type="domain" description="Translocation and assembly module TamB C-terminal" evidence="6">
    <location>
        <begin position="1046"/>
        <end position="1392"/>
    </location>
</feature>
<keyword evidence="8" id="KW-1185">Reference proteome</keyword>
<evidence type="ECO:0000313" key="7">
    <source>
        <dbReference type="EMBL" id="NIJ08033.1"/>
    </source>
</evidence>
<evidence type="ECO:0000256" key="1">
    <source>
        <dbReference type="ARBA" id="ARBA00004167"/>
    </source>
</evidence>
<evidence type="ECO:0000259" key="6">
    <source>
        <dbReference type="Pfam" id="PF04357"/>
    </source>
</evidence>
<dbReference type="Pfam" id="PF04357">
    <property type="entry name" value="TamB"/>
    <property type="match status" value="1"/>
</dbReference>
<name>A0ABX0TR79_9SPHN</name>
<dbReference type="Proteomes" id="UP000727456">
    <property type="component" value="Unassembled WGS sequence"/>
</dbReference>
<dbReference type="InterPro" id="IPR007452">
    <property type="entry name" value="TamB_C"/>
</dbReference>
<evidence type="ECO:0000256" key="2">
    <source>
        <dbReference type="ARBA" id="ARBA00022692"/>
    </source>
</evidence>
<keyword evidence="3 5" id="KW-1133">Transmembrane helix</keyword>
<gene>
    <name evidence="7" type="ORF">FHS31_001643</name>
</gene>
<evidence type="ECO:0000256" key="4">
    <source>
        <dbReference type="ARBA" id="ARBA00023136"/>
    </source>
</evidence>
<evidence type="ECO:0000313" key="8">
    <source>
        <dbReference type="Proteomes" id="UP000727456"/>
    </source>
</evidence>
<keyword evidence="4 5" id="KW-0472">Membrane</keyword>